<dbReference type="Pfam" id="PF05114">
    <property type="entry name" value="MbnB_TglH_ChrH"/>
    <property type="match status" value="1"/>
</dbReference>
<organism evidence="2 3">
    <name type="scientific">Vibrio mangrovi</name>
    <dbReference type="NCBI Taxonomy" id="474394"/>
    <lineage>
        <taxon>Bacteria</taxon>
        <taxon>Pseudomonadati</taxon>
        <taxon>Pseudomonadota</taxon>
        <taxon>Gammaproteobacteria</taxon>
        <taxon>Vibrionales</taxon>
        <taxon>Vibrionaceae</taxon>
        <taxon>Vibrio</taxon>
    </lineage>
</organism>
<accession>A0A1Y6IU69</accession>
<dbReference type="InterPro" id="IPR007801">
    <property type="entry name" value="MbnB/TglH/ChrH"/>
</dbReference>
<reference evidence="1 4" key="2">
    <citation type="submission" date="2023-11" db="EMBL/GenBank/DDBJ databases">
        <title>Plant-associative lifestyle of Vibrio porteresiae and its evolutionary dynamics.</title>
        <authorList>
            <person name="Rameshkumar N."/>
            <person name="Kirti K."/>
        </authorList>
    </citation>
    <scope>NUCLEOTIDE SEQUENCE [LARGE SCALE GENOMIC DNA]</scope>
    <source>
        <strain evidence="1 4">MSSRF38</strain>
    </source>
</reference>
<dbReference type="RefSeq" id="WP_087481273.1">
    <property type="nucleotide sequence ID" value="NZ_AP024883.1"/>
</dbReference>
<dbReference type="EMBL" id="JAWRCO010000001">
    <property type="protein sequence ID" value="MDW6002985.1"/>
    <property type="molecule type" value="Genomic_DNA"/>
</dbReference>
<dbReference type="PANTHER" id="PTHR42194">
    <property type="entry name" value="UPF0276 PROTEIN HI_1600"/>
    <property type="match status" value="1"/>
</dbReference>
<reference evidence="2 3" key="1">
    <citation type="submission" date="2017-05" db="EMBL/GenBank/DDBJ databases">
        <authorList>
            <person name="Song R."/>
            <person name="Chenine A.L."/>
            <person name="Ruprecht R.M."/>
        </authorList>
    </citation>
    <scope>NUCLEOTIDE SEQUENCE [LARGE SCALE GENOMIC DNA]</scope>
    <source>
        <strain evidence="2 3">CECT 7927</strain>
    </source>
</reference>
<protein>
    <submittedName>
        <fullName evidence="1">DUF692 domain-containing protein</fullName>
    </submittedName>
</protein>
<dbReference type="OrthoDB" id="9763101at2"/>
<name>A0A1Y6IU69_9VIBR</name>
<dbReference type="AlphaFoldDB" id="A0A1Y6IU69"/>
<proteinExistence type="predicted"/>
<sequence>MTQLRPTTSTEDVQTSSGFPLLSGISLKPCYYQAILEEKPPVGFFEIHAENYLSAGGPTRHYLEKIREHYPVTVHGVGLSIGGESPLNLTHLEKVAQLVEWIEPVFFSEHLAWSSHFSHFFNDLLPLPYTQETLHQVCEHIEQVQERLKRPMLLENPSTYLRFKESTMDELEFVSAIVRRTGCQLLLDVNNVAVSCFNHQQDPYHYIEHFPGHSVRQIHLAGYAVDQNGTVPLRIDAHDREVTEDVWQLYRYTLQQWGDTPTLIEWDGQLPELAVLQHQADMADQIRSQLRPYQKPEAPNHAAAI</sequence>
<evidence type="ECO:0000313" key="1">
    <source>
        <dbReference type="EMBL" id="MDW6002985.1"/>
    </source>
</evidence>
<dbReference type="Proteomes" id="UP001283366">
    <property type="component" value="Unassembled WGS sequence"/>
</dbReference>
<evidence type="ECO:0000313" key="3">
    <source>
        <dbReference type="Proteomes" id="UP000196125"/>
    </source>
</evidence>
<dbReference type="Proteomes" id="UP000196125">
    <property type="component" value="Unassembled WGS sequence"/>
</dbReference>
<keyword evidence="4" id="KW-1185">Reference proteome</keyword>
<dbReference type="NCBIfam" id="NF003818">
    <property type="entry name" value="PRK05409.1"/>
    <property type="match status" value="1"/>
</dbReference>
<gene>
    <name evidence="1" type="ORF">SBX37_08995</name>
    <name evidence="2" type="ORF">VIM7927_02509</name>
</gene>
<evidence type="ECO:0000313" key="2">
    <source>
        <dbReference type="EMBL" id="SMS01227.1"/>
    </source>
</evidence>
<evidence type="ECO:0000313" key="4">
    <source>
        <dbReference type="Proteomes" id="UP001283366"/>
    </source>
</evidence>
<dbReference type="Gene3D" id="3.20.20.150">
    <property type="entry name" value="Divalent-metal-dependent TIM barrel enzymes"/>
    <property type="match status" value="1"/>
</dbReference>
<dbReference type="PANTHER" id="PTHR42194:SF1">
    <property type="entry name" value="UPF0276 PROTEIN HI_1600"/>
    <property type="match status" value="1"/>
</dbReference>
<dbReference type="EMBL" id="FXXI01000004">
    <property type="protein sequence ID" value="SMS01227.1"/>
    <property type="molecule type" value="Genomic_DNA"/>
</dbReference>